<evidence type="ECO:0000313" key="2">
    <source>
        <dbReference type="EMBL" id="KAK2078830.1"/>
    </source>
</evidence>
<dbReference type="PANTHER" id="PTHR46085:SF3">
    <property type="entry name" value="ARF GTPASE ACTIVATING PROTEIN"/>
    <property type="match status" value="1"/>
</dbReference>
<evidence type="ECO:0000313" key="3">
    <source>
        <dbReference type="Proteomes" id="UP001255856"/>
    </source>
</evidence>
<sequence length="463" mass="45397">MGAGTGREFGHRVKGISLSKFSPEEVEALTTGGNAAFIASYLATWTPHTFGKPVDRTPGRIKQWIQTVYIDARFKGTPKAPAAPSPGPVANGASRPAGPIGVLPLPSPAPQPAPAPPPAANGGVLERKLSDILGADTPKLMVHGALARSTSVASSSASAPAAGAPAAEAPAGWTAFGDEAAGASTSAPTGRADPERGARGARPASAGEHARPTASSTSPAAVPNPSSSASPASSSPEQGSSRPKPAPRLEVPLDIFYPEFQTIRATGMLPTGQPVPPPGYPVVPGARGAPSPAAAGAPAYNPALAAVYGSAVAPPSTRSPAFAPPVAIPSPSHSSAYSPSSMGSTSAAAAAPTPWYAAPVAAPPAPVAVPQAPVAAPTPAAVGDVFAGLNLGLGAAPLPSAEPKSWSPVPAALPPVAPPPRVPSTADVAAVATATALFGQAPVMYDLGAVAAPRPAQTGNPFA</sequence>
<reference evidence="2" key="1">
    <citation type="submission" date="2021-01" db="EMBL/GenBank/DDBJ databases">
        <authorList>
            <person name="Eckstrom K.M.E."/>
        </authorList>
    </citation>
    <scope>NUCLEOTIDE SEQUENCE</scope>
    <source>
        <strain evidence="2">UVCC 0001</strain>
    </source>
</reference>
<dbReference type="AlphaFoldDB" id="A0AAD9ILH8"/>
<gene>
    <name evidence="2" type="ORF">QBZ16_003670</name>
</gene>
<evidence type="ECO:0000256" key="1">
    <source>
        <dbReference type="SAM" id="MobiDB-lite"/>
    </source>
</evidence>
<comment type="caution">
    <text evidence="2">The sequence shown here is derived from an EMBL/GenBank/DDBJ whole genome shotgun (WGS) entry which is preliminary data.</text>
</comment>
<dbReference type="InterPro" id="IPR044820">
    <property type="entry name" value="AGD14-like"/>
</dbReference>
<proteinExistence type="predicted"/>
<keyword evidence="3" id="KW-1185">Reference proteome</keyword>
<accession>A0AAD9ILH8</accession>
<protein>
    <submittedName>
        <fullName evidence="2">Uncharacterized protein</fullName>
    </submittedName>
</protein>
<feature type="region of interest" description="Disordered" evidence="1">
    <location>
        <begin position="179"/>
        <end position="248"/>
    </location>
</feature>
<dbReference type="InterPro" id="IPR038508">
    <property type="entry name" value="ArfGAP_dom_sf"/>
</dbReference>
<name>A0AAD9ILH8_PROWI</name>
<dbReference type="Gene3D" id="1.10.220.150">
    <property type="entry name" value="Arf GTPase activating protein"/>
    <property type="match status" value="1"/>
</dbReference>
<dbReference type="GO" id="GO:0005096">
    <property type="term" value="F:GTPase activator activity"/>
    <property type="evidence" value="ECO:0007669"/>
    <property type="project" value="InterPro"/>
</dbReference>
<dbReference type="Proteomes" id="UP001255856">
    <property type="component" value="Unassembled WGS sequence"/>
</dbReference>
<dbReference type="PANTHER" id="PTHR46085">
    <property type="entry name" value="ARFGAP/RECO-RELATED"/>
    <property type="match status" value="1"/>
</dbReference>
<dbReference type="SUPFAM" id="SSF57863">
    <property type="entry name" value="ArfGap/RecO-like zinc finger"/>
    <property type="match status" value="1"/>
</dbReference>
<dbReference type="InterPro" id="IPR037278">
    <property type="entry name" value="ARFGAP/RecO"/>
</dbReference>
<feature type="compositionally biased region" description="Low complexity" evidence="1">
    <location>
        <begin position="200"/>
        <end position="241"/>
    </location>
</feature>
<organism evidence="2 3">
    <name type="scientific">Prototheca wickerhamii</name>
    <dbReference type="NCBI Taxonomy" id="3111"/>
    <lineage>
        <taxon>Eukaryota</taxon>
        <taxon>Viridiplantae</taxon>
        <taxon>Chlorophyta</taxon>
        <taxon>core chlorophytes</taxon>
        <taxon>Trebouxiophyceae</taxon>
        <taxon>Chlorellales</taxon>
        <taxon>Chlorellaceae</taxon>
        <taxon>Prototheca</taxon>
    </lineage>
</organism>
<feature type="compositionally biased region" description="Pro residues" evidence="1">
    <location>
        <begin position="105"/>
        <end position="119"/>
    </location>
</feature>
<dbReference type="EMBL" id="JASFZW010000004">
    <property type="protein sequence ID" value="KAK2078830.1"/>
    <property type="molecule type" value="Genomic_DNA"/>
</dbReference>
<feature type="region of interest" description="Disordered" evidence="1">
    <location>
        <begin position="78"/>
        <end position="123"/>
    </location>
</feature>